<dbReference type="EMBL" id="UINC01037289">
    <property type="protein sequence ID" value="SVB32561.1"/>
    <property type="molecule type" value="Genomic_DNA"/>
</dbReference>
<reference evidence="1" key="1">
    <citation type="submission" date="2018-05" db="EMBL/GenBank/DDBJ databases">
        <authorList>
            <person name="Lanie J.A."/>
            <person name="Ng W.-L."/>
            <person name="Kazmierczak K.M."/>
            <person name="Andrzejewski T.M."/>
            <person name="Davidsen T.M."/>
            <person name="Wayne K.J."/>
            <person name="Tettelin H."/>
            <person name="Glass J.I."/>
            <person name="Rusch D."/>
            <person name="Podicherti R."/>
            <person name="Tsui H.-C.T."/>
            <person name="Winkler M.E."/>
        </authorList>
    </citation>
    <scope>NUCLEOTIDE SEQUENCE</scope>
</reference>
<proteinExistence type="predicted"/>
<organism evidence="1">
    <name type="scientific">marine metagenome</name>
    <dbReference type="NCBI Taxonomy" id="408172"/>
    <lineage>
        <taxon>unclassified sequences</taxon>
        <taxon>metagenomes</taxon>
        <taxon>ecological metagenomes</taxon>
    </lineage>
</organism>
<dbReference type="AlphaFoldDB" id="A0A382D4B8"/>
<accession>A0A382D4B8</accession>
<feature type="non-terminal residue" evidence="1">
    <location>
        <position position="44"/>
    </location>
</feature>
<gene>
    <name evidence="1" type="ORF">METZ01_LOCUS185415</name>
</gene>
<protein>
    <recommendedName>
        <fullName evidence="2">Glycosyl hydrolase family 32 N-terminal domain-containing protein</fullName>
    </recommendedName>
</protein>
<name>A0A382D4B8_9ZZZZ</name>
<sequence length="44" mass="4842">MPPLEDSPVESSCWMNPFVLPVDGTYHLYYAGGGKDDHSSVQSQ</sequence>
<evidence type="ECO:0008006" key="2">
    <source>
        <dbReference type="Google" id="ProtNLM"/>
    </source>
</evidence>
<evidence type="ECO:0000313" key="1">
    <source>
        <dbReference type="EMBL" id="SVB32561.1"/>
    </source>
</evidence>